<feature type="compositionally biased region" description="Basic and acidic residues" evidence="1">
    <location>
        <begin position="68"/>
        <end position="87"/>
    </location>
</feature>
<reference evidence="2" key="1">
    <citation type="submission" date="2020-02" db="EMBL/GenBank/DDBJ databases">
        <authorList>
            <person name="Meier V. D."/>
        </authorList>
    </citation>
    <scope>NUCLEOTIDE SEQUENCE</scope>
    <source>
        <strain evidence="2">AVDCRST_MAG28</strain>
    </source>
</reference>
<gene>
    <name evidence="2" type="ORF">AVDCRST_MAG28-313</name>
</gene>
<evidence type="ECO:0000256" key="1">
    <source>
        <dbReference type="SAM" id="MobiDB-lite"/>
    </source>
</evidence>
<feature type="compositionally biased region" description="Basic and acidic residues" evidence="1">
    <location>
        <begin position="1"/>
        <end position="13"/>
    </location>
</feature>
<evidence type="ECO:0000313" key="2">
    <source>
        <dbReference type="EMBL" id="CAA9438949.1"/>
    </source>
</evidence>
<organism evidence="2">
    <name type="scientific">uncultured Rubrobacteraceae bacterium</name>
    <dbReference type="NCBI Taxonomy" id="349277"/>
    <lineage>
        <taxon>Bacteria</taxon>
        <taxon>Bacillati</taxon>
        <taxon>Actinomycetota</taxon>
        <taxon>Rubrobacteria</taxon>
        <taxon>Rubrobacterales</taxon>
        <taxon>Rubrobacteraceae</taxon>
        <taxon>environmental samples</taxon>
    </lineage>
</organism>
<dbReference type="AlphaFoldDB" id="A0A6J4QEZ4"/>
<feature type="region of interest" description="Disordered" evidence="1">
    <location>
        <begin position="114"/>
        <end position="158"/>
    </location>
</feature>
<proteinExistence type="predicted"/>
<protein>
    <submittedName>
        <fullName evidence="2">Uncharacterized protein</fullName>
    </submittedName>
</protein>
<name>A0A6J4QEZ4_9ACTN</name>
<feature type="region of interest" description="Disordered" evidence="1">
    <location>
        <begin position="1"/>
        <end position="102"/>
    </location>
</feature>
<dbReference type="EMBL" id="CADCVE010000007">
    <property type="protein sequence ID" value="CAA9438949.1"/>
    <property type="molecule type" value="Genomic_DNA"/>
</dbReference>
<accession>A0A6J4QEZ4</accession>
<feature type="non-terminal residue" evidence="2">
    <location>
        <position position="1"/>
    </location>
</feature>
<feature type="compositionally biased region" description="Polar residues" evidence="1">
    <location>
        <begin position="149"/>
        <end position="158"/>
    </location>
</feature>
<feature type="non-terminal residue" evidence="2">
    <location>
        <position position="158"/>
    </location>
</feature>
<sequence length="158" mass="17545">ERRKRYSEQRGCDRPSASDLRRSARRGTAGKGTVSGYLPAAWNHAGARRPADRSRPTAVHLQPPRSASRGDGRENLQADDKPRDRRSLPLHAQPHLPGLHAGVWRNYRSRQLALERPAPPLRPHRHAARGDPTRRALPGARLRRGVPPVQSSGATLDL</sequence>